<comment type="caution">
    <text evidence="3">The sequence shown here is derived from an EMBL/GenBank/DDBJ whole genome shotgun (WGS) entry which is preliminary data.</text>
</comment>
<dbReference type="SUPFAM" id="SSF50346">
    <property type="entry name" value="PRC-barrel domain"/>
    <property type="match status" value="2"/>
</dbReference>
<reference evidence="3 4" key="1">
    <citation type="journal article" date="2018" name="Environ. Microbiol.">
        <title>Novel energy conservation strategies and behaviour of Pelotomaculum schinkii driving syntrophic propionate catabolism.</title>
        <authorList>
            <person name="Hidalgo-Ahumada C.A.P."/>
            <person name="Nobu M.K."/>
            <person name="Narihiro T."/>
            <person name="Tamaki H."/>
            <person name="Liu W.T."/>
            <person name="Kamagata Y."/>
            <person name="Stams A.J.M."/>
            <person name="Imachi H."/>
            <person name="Sousa D.Z."/>
        </authorList>
    </citation>
    <scope>NUCLEOTIDE SEQUENCE [LARGE SCALE GENOMIC DNA]</scope>
    <source>
        <strain evidence="3 4">MGP</strain>
    </source>
</reference>
<evidence type="ECO:0000313" key="3">
    <source>
        <dbReference type="EMBL" id="TEB12251.1"/>
    </source>
</evidence>
<name>A0A4Y7RTQ1_9FIRM</name>
<proteinExistence type="predicted"/>
<organism evidence="3 4">
    <name type="scientific">Pelotomaculum propionicicum</name>
    <dbReference type="NCBI Taxonomy" id="258475"/>
    <lineage>
        <taxon>Bacteria</taxon>
        <taxon>Bacillati</taxon>
        <taxon>Bacillota</taxon>
        <taxon>Clostridia</taxon>
        <taxon>Eubacteriales</taxon>
        <taxon>Desulfotomaculaceae</taxon>
        <taxon>Pelotomaculum</taxon>
    </lineage>
</organism>
<dbReference type="InterPro" id="IPR027275">
    <property type="entry name" value="PRC-brl_dom"/>
</dbReference>
<protein>
    <recommendedName>
        <fullName evidence="2">PRC-barrel domain-containing protein</fullName>
    </recommendedName>
</protein>
<feature type="region of interest" description="Disordered" evidence="1">
    <location>
        <begin position="220"/>
        <end position="266"/>
    </location>
</feature>
<keyword evidence="4" id="KW-1185">Reference proteome</keyword>
<evidence type="ECO:0000313" key="4">
    <source>
        <dbReference type="Proteomes" id="UP000297597"/>
    </source>
</evidence>
<dbReference type="PANTHER" id="PTHR36740">
    <property type="entry name" value="PRC DOMAIN-CONTAINING PROTEIN"/>
    <property type="match status" value="1"/>
</dbReference>
<dbReference type="Pfam" id="PF05239">
    <property type="entry name" value="PRC"/>
    <property type="match status" value="1"/>
</dbReference>
<dbReference type="EMBL" id="QFFZ01000008">
    <property type="protein sequence ID" value="TEB12251.1"/>
    <property type="molecule type" value="Genomic_DNA"/>
</dbReference>
<dbReference type="InterPro" id="IPR011033">
    <property type="entry name" value="PRC_barrel-like_sf"/>
</dbReference>
<evidence type="ECO:0000256" key="1">
    <source>
        <dbReference type="SAM" id="MobiDB-lite"/>
    </source>
</evidence>
<dbReference type="OrthoDB" id="53812at2"/>
<evidence type="ECO:0000259" key="2">
    <source>
        <dbReference type="Pfam" id="PF05239"/>
    </source>
</evidence>
<dbReference type="RefSeq" id="WP_134213015.1">
    <property type="nucleotide sequence ID" value="NZ_QFFZ01000008.1"/>
</dbReference>
<dbReference type="Proteomes" id="UP000297597">
    <property type="component" value="Unassembled WGS sequence"/>
</dbReference>
<gene>
    <name evidence="3" type="ORF">Pmgp_01142</name>
</gene>
<dbReference type="PANTHER" id="PTHR36740:SF1">
    <property type="entry name" value="PRC-BARREL DOMAIN-CONTAINING PROTEIN"/>
    <property type="match status" value="1"/>
</dbReference>
<dbReference type="Gene3D" id="2.30.30.240">
    <property type="entry name" value="PRC-barrel domain"/>
    <property type="match status" value="2"/>
</dbReference>
<feature type="domain" description="PRC-barrel" evidence="2">
    <location>
        <begin position="9"/>
        <end position="73"/>
    </location>
</feature>
<accession>A0A4Y7RTQ1</accession>
<sequence>MRKSKRFASMPVISLEEGQHIGIVKELVIDPAGKRVAALIIEQKGWFKEQRFIPYAKVHSVGADAITIEKSSGVQKAAGLPEIVKLHREKIKIAGARLVAENGTVLGNVDEYYVDIETGTIAGLEFSGNVINSVIKGRAFLDIAYVRTMGKEVIVVTNEAVENAFKLDGGLQETIKNVRESTGHLWESTMQKTREFGTSLNKSLEKVKKEIKRMDLDDSEIFEDIDDGKGPAVSKPVETNLETKKKPPLPPADISEHRDNVPPPTP</sequence>
<dbReference type="AlphaFoldDB" id="A0A4Y7RTQ1"/>